<dbReference type="InterPro" id="IPR051461">
    <property type="entry name" value="UPF0750_membrane"/>
</dbReference>
<dbReference type="InterPro" id="IPR003740">
    <property type="entry name" value="YitT"/>
</dbReference>
<evidence type="ECO:0000256" key="2">
    <source>
        <dbReference type="ARBA" id="ARBA00022475"/>
    </source>
</evidence>
<organism evidence="7 8">
    <name type="scientific">Paramylibacter ulvae</name>
    <dbReference type="NCBI Taxonomy" id="1651968"/>
    <lineage>
        <taxon>Bacteria</taxon>
        <taxon>Pseudomonadati</taxon>
        <taxon>Pseudomonadota</taxon>
        <taxon>Alphaproteobacteria</taxon>
        <taxon>Rhodobacterales</taxon>
        <taxon>Paracoccaceae</taxon>
        <taxon>Paramylibacter</taxon>
    </lineage>
</organism>
<feature type="transmembrane region" description="Helical" evidence="6">
    <location>
        <begin position="110"/>
        <end position="131"/>
    </location>
</feature>
<keyword evidence="8" id="KW-1185">Reference proteome</keyword>
<feature type="transmembrane region" description="Helical" evidence="6">
    <location>
        <begin position="79"/>
        <end position="98"/>
    </location>
</feature>
<evidence type="ECO:0000256" key="6">
    <source>
        <dbReference type="SAM" id="Phobius"/>
    </source>
</evidence>
<evidence type="ECO:0000313" key="7">
    <source>
        <dbReference type="EMBL" id="GHA40880.1"/>
    </source>
</evidence>
<evidence type="ECO:0000256" key="5">
    <source>
        <dbReference type="ARBA" id="ARBA00023136"/>
    </source>
</evidence>
<keyword evidence="5 6" id="KW-0472">Membrane</keyword>
<keyword evidence="4 6" id="KW-1133">Transmembrane helix</keyword>
<keyword evidence="3 6" id="KW-0812">Transmembrane</keyword>
<evidence type="ECO:0000313" key="8">
    <source>
        <dbReference type="Proteomes" id="UP000634455"/>
    </source>
</evidence>
<evidence type="ECO:0000256" key="3">
    <source>
        <dbReference type="ARBA" id="ARBA00022692"/>
    </source>
</evidence>
<dbReference type="Proteomes" id="UP000634455">
    <property type="component" value="Unassembled WGS sequence"/>
</dbReference>
<accession>A0ABQ3CSH4</accession>
<dbReference type="PANTHER" id="PTHR33545:SF5">
    <property type="entry name" value="UPF0750 MEMBRANE PROTEIN YITT"/>
    <property type="match status" value="1"/>
</dbReference>
<proteinExistence type="predicted"/>
<reference evidence="8" key="1">
    <citation type="journal article" date="2019" name="Int. J. Syst. Evol. Microbiol.">
        <title>The Global Catalogue of Microorganisms (GCM) 10K type strain sequencing project: providing services to taxonomists for standard genome sequencing and annotation.</title>
        <authorList>
            <consortium name="The Broad Institute Genomics Platform"/>
            <consortium name="The Broad Institute Genome Sequencing Center for Infectious Disease"/>
            <person name="Wu L."/>
            <person name="Ma J."/>
        </authorList>
    </citation>
    <scope>NUCLEOTIDE SEQUENCE [LARGE SCALE GENOMIC DNA]</scope>
    <source>
        <strain evidence="8">KCTC 32465</strain>
    </source>
</reference>
<comment type="subcellular location">
    <subcellularLocation>
        <location evidence="1">Cell membrane</location>
        <topology evidence="1">Multi-pass membrane protein</topology>
    </subcellularLocation>
</comment>
<gene>
    <name evidence="7" type="ORF">GCM10008927_01390</name>
</gene>
<evidence type="ECO:0000256" key="4">
    <source>
        <dbReference type="ARBA" id="ARBA00022989"/>
    </source>
</evidence>
<sequence length="206" mass="22303">MPLNEPHKQTDHSLHEDVQAFVLATLLMSIAMQFITHLGLITGQTAGLAVLLSYISDYSFGLIFFVINLPFYIFGYLRLGARFTIKTFIAVLMVSFGADQMGNLVSFDALNPILGAVLGGCCAGLGLVVFFRHGASLGGVGVVGLWAQDRYGIQAGWIQMGFDLILFILAIFILADANLVALSVLGALIPNLIIGVNHRKDRYIGR</sequence>
<dbReference type="EMBL" id="BMZF01000001">
    <property type="protein sequence ID" value="GHA40880.1"/>
    <property type="molecule type" value="Genomic_DNA"/>
</dbReference>
<feature type="transmembrane region" description="Helical" evidence="6">
    <location>
        <begin position="20"/>
        <end position="40"/>
    </location>
</feature>
<feature type="transmembrane region" description="Helical" evidence="6">
    <location>
        <begin position="179"/>
        <end position="196"/>
    </location>
</feature>
<comment type="caution">
    <text evidence="7">The sequence shown here is derived from an EMBL/GenBank/DDBJ whole genome shotgun (WGS) entry which is preliminary data.</text>
</comment>
<protein>
    <submittedName>
        <fullName evidence="7">Membrane protein</fullName>
    </submittedName>
</protein>
<keyword evidence="2" id="KW-1003">Cell membrane</keyword>
<dbReference type="Pfam" id="PF02588">
    <property type="entry name" value="YitT_membrane"/>
    <property type="match status" value="1"/>
</dbReference>
<evidence type="ECO:0000256" key="1">
    <source>
        <dbReference type="ARBA" id="ARBA00004651"/>
    </source>
</evidence>
<dbReference type="PANTHER" id="PTHR33545">
    <property type="entry name" value="UPF0750 MEMBRANE PROTEIN YITT-RELATED"/>
    <property type="match status" value="1"/>
</dbReference>
<feature type="transmembrane region" description="Helical" evidence="6">
    <location>
        <begin position="151"/>
        <end position="173"/>
    </location>
</feature>
<name>A0ABQ3CSH4_9RHOB</name>